<feature type="transmembrane region" description="Helical" evidence="1">
    <location>
        <begin position="90"/>
        <end position="110"/>
    </location>
</feature>
<feature type="transmembrane region" description="Helical" evidence="1">
    <location>
        <begin position="6"/>
        <end position="21"/>
    </location>
</feature>
<dbReference type="EMBL" id="AP017470">
    <property type="protein sequence ID" value="BBB31838.1"/>
    <property type="molecule type" value="Genomic_DNA"/>
</dbReference>
<feature type="transmembrane region" description="Helical" evidence="1">
    <location>
        <begin position="28"/>
        <end position="50"/>
    </location>
</feature>
<keyword evidence="3" id="KW-1185">Reference proteome</keyword>
<gene>
    <name evidence="2" type="ORF">TTHT_0212</name>
</gene>
<keyword evidence="1" id="KW-0812">Transmembrane</keyword>
<reference evidence="2 3" key="1">
    <citation type="journal article" date="2012" name="Extremophiles">
        <title>Thermotomaculum hydrothermale gen. nov., sp. nov., a novel heterotrophic thermophile within the phylum Acidobacteria from a deep-sea hydrothermal vent chimney in the Southern Okinawa Trough.</title>
        <authorList>
            <person name="Izumi H."/>
            <person name="Nunoura T."/>
            <person name="Miyazaki M."/>
            <person name="Mino S."/>
            <person name="Toki T."/>
            <person name="Takai K."/>
            <person name="Sako Y."/>
            <person name="Sawabe T."/>
            <person name="Nakagawa S."/>
        </authorList>
    </citation>
    <scope>NUCLEOTIDE SEQUENCE [LARGE SCALE GENOMIC DNA]</scope>
    <source>
        <strain evidence="2 3">AC55</strain>
    </source>
</reference>
<protein>
    <submittedName>
        <fullName evidence="2">Uncharacterized protein</fullName>
    </submittedName>
</protein>
<name>A0A7R6PLM0_9BACT</name>
<dbReference type="RefSeq" id="WP_201328171.1">
    <property type="nucleotide sequence ID" value="NZ_AP017470.1"/>
</dbReference>
<feature type="transmembrane region" description="Helical" evidence="1">
    <location>
        <begin position="56"/>
        <end position="78"/>
    </location>
</feature>
<evidence type="ECO:0000256" key="1">
    <source>
        <dbReference type="SAM" id="Phobius"/>
    </source>
</evidence>
<proteinExistence type="predicted"/>
<organism evidence="2 3">
    <name type="scientific">Thermotomaculum hydrothermale</name>
    <dbReference type="NCBI Taxonomy" id="981385"/>
    <lineage>
        <taxon>Bacteria</taxon>
        <taxon>Pseudomonadati</taxon>
        <taxon>Acidobacteriota</taxon>
        <taxon>Holophagae</taxon>
        <taxon>Thermotomaculales</taxon>
        <taxon>Thermotomaculaceae</taxon>
        <taxon>Thermotomaculum</taxon>
    </lineage>
</organism>
<dbReference type="Proteomes" id="UP000595564">
    <property type="component" value="Chromosome"/>
</dbReference>
<dbReference type="KEGG" id="thyd:TTHT_0212"/>
<evidence type="ECO:0000313" key="3">
    <source>
        <dbReference type="Proteomes" id="UP000595564"/>
    </source>
</evidence>
<keyword evidence="1" id="KW-1133">Transmembrane helix</keyword>
<accession>A0A7R6PLM0</accession>
<sequence length="165" mass="19192">MLSGIVVFLAVFFSFLFLSLKKGIDFPVIFSFSVTLPSIACLLYYLYLLFPGNSHTFYRIFLLTSSILFFIFSFIYYSKNGEKGRFKPDLWFLIPVFVSSIIFVFTARFYPDYDPLSYALIGKTVFKYSSLSHYPFVEKKCFAAYFFILLSPPGIAFNLFLFISF</sequence>
<feature type="transmembrane region" description="Helical" evidence="1">
    <location>
        <begin position="142"/>
        <end position="163"/>
    </location>
</feature>
<evidence type="ECO:0000313" key="2">
    <source>
        <dbReference type="EMBL" id="BBB31838.1"/>
    </source>
</evidence>
<keyword evidence="1" id="KW-0472">Membrane</keyword>
<dbReference type="AlphaFoldDB" id="A0A7R6PLM0"/>